<dbReference type="InterPro" id="IPR011009">
    <property type="entry name" value="Kinase-like_dom_sf"/>
</dbReference>
<dbReference type="InterPro" id="IPR050122">
    <property type="entry name" value="RTK"/>
</dbReference>
<reference evidence="4 5" key="1">
    <citation type="submission" date="2021-06" db="EMBL/GenBank/DDBJ databases">
        <authorList>
            <person name="Palmer J.M."/>
        </authorList>
    </citation>
    <scope>NUCLEOTIDE SEQUENCE [LARGE SCALE GENOMIC DNA]</scope>
    <source>
        <strain evidence="4 5">XC_2019</strain>
        <tissue evidence="4">Muscle</tissue>
    </source>
</reference>
<dbReference type="Pfam" id="PF07714">
    <property type="entry name" value="PK_Tyr_Ser-Thr"/>
    <property type="match status" value="1"/>
</dbReference>
<dbReference type="PROSITE" id="PS50011">
    <property type="entry name" value="PROTEIN_KINASE_DOM"/>
    <property type="match status" value="1"/>
</dbReference>
<dbReference type="PANTHER" id="PTHR24416">
    <property type="entry name" value="TYROSINE-PROTEIN KINASE RECEPTOR"/>
    <property type="match status" value="1"/>
</dbReference>
<evidence type="ECO:0000256" key="1">
    <source>
        <dbReference type="ARBA" id="ARBA00022741"/>
    </source>
</evidence>
<evidence type="ECO:0000313" key="4">
    <source>
        <dbReference type="EMBL" id="MEQ2192505.1"/>
    </source>
</evidence>
<feature type="domain" description="Protein kinase" evidence="3">
    <location>
        <begin position="1"/>
        <end position="97"/>
    </location>
</feature>
<gene>
    <name evidence="4" type="primary">NTRK3_2</name>
    <name evidence="4" type="ORF">XENOCAPTIV_012637</name>
</gene>
<evidence type="ECO:0000259" key="3">
    <source>
        <dbReference type="PROSITE" id="PS50011"/>
    </source>
</evidence>
<keyword evidence="2" id="KW-0067">ATP-binding</keyword>
<dbReference type="InterPro" id="IPR000719">
    <property type="entry name" value="Prot_kinase_dom"/>
</dbReference>
<accession>A0ABV0Q9M2</accession>
<dbReference type="SUPFAM" id="SSF56112">
    <property type="entry name" value="Protein kinase-like (PK-like)"/>
    <property type="match status" value="1"/>
</dbReference>
<evidence type="ECO:0000313" key="5">
    <source>
        <dbReference type="Proteomes" id="UP001434883"/>
    </source>
</evidence>
<keyword evidence="1" id="KW-0547">Nucleotide-binding</keyword>
<dbReference type="Gene3D" id="1.10.510.10">
    <property type="entry name" value="Transferase(Phosphotransferase) domain 1"/>
    <property type="match status" value="1"/>
</dbReference>
<comment type="caution">
    <text evidence="4">The sequence shown here is derived from an EMBL/GenBank/DDBJ whole genome shotgun (WGS) entry which is preliminary data.</text>
</comment>
<keyword evidence="4" id="KW-0675">Receptor</keyword>
<sequence length="97" mass="11195">MHGLTRIAIFSLRESVGGHTMLPIRWMPPESIMYRKFSTESDVWSFGVILWEIFTYGKQPWFQLGNNEVQRASSMSMNIQDNVGYMQCLKTGVCTLI</sequence>
<dbReference type="InterPro" id="IPR001245">
    <property type="entry name" value="Ser-Thr/Tyr_kinase_cat_dom"/>
</dbReference>
<proteinExistence type="predicted"/>
<name>A0ABV0Q9M2_9TELE</name>
<dbReference type="EMBL" id="JAHRIN010002653">
    <property type="protein sequence ID" value="MEQ2192505.1"/>
    <property type="molecule type" value="Genomic_DNA"/>
</dbReference>
<evidence type="ECO:0000256" key="2">
    <source>
        <dbReference type="ARBA" id="ARBA00022840"/>
    </source>
</evidence>
<dbReference type="PRINTS" id="PR00109">
    <property type="entry name" value="TYRKINASE"/>
</dbReference>
<organism evidence="4 5">
    <name type="scientific">Xenoophorus captivus</name>
    <dbReference type="NCBI Taxonomy" id="1517983"/>
    <lineage>
        <taxon>Eukaryota</taxon>
        <taxon>Metazoa</taxon>
        <taxon>Chordata</taxon>
        <taxon>Craniata</taxon>
        <taxon>Vertebrata</taxon>
        <taxon>Euteleostomi</taxon>
        <taxon>Actinopterygii</taxon>
        <taxon>Neopterygii</taxon>
        <taxon>Teleostei</taxon>
        <taxon>Neoteleostei</taxon>
        <taxon>Acanthomorphata</taxon>
        <taxon>Ovalentaria</taxon>
        <taxon>Atherinomorphae</taxon>
        <taxon>Cyprinodontiformes</taxon>
        <taxon>Goodeidae</taxon>
        <taxon>Xenoophorus</taxon>
    </lineage>
</organism>
<dbReference type="Proteomes" id="UP001434883">
    <property type="component" value="Unassembled WGS sequence"/>
</dbReference>
<protein>
    <submittedName>
        <fullName evidence="4">NT-3 growth factor receptor</fullName>
    </submittedName>
</protein>
<keyword evidence="5" id="KW-1185">Reference proteome</keyword>
<dbReference type="PANTHER" id="PTHR24416:SF66">
    <property type="entry name" value="NT-3 GROWTH FACTOR RECEPTOR"/>
    <property type="match status" value="1"/>
</dbReference>